<dbReference type="PROSITE" id="PS50125">
    <property type="entry name" value="GUANYLATE_CYCLASE_2"/>
    <property type="match status" value="1"/>
</dbReference>
<dbReference type="OrthoDB" id="7293398at2"/>
<dbReference type="EMBL" id="CP032485">
    <property type="protein sequence ID" value="QDH24277.1"/>
    <property type="molecule type" value="Genomic_DNA"/>
</dbReference>
<dbReference type="Gene3D" id="3.30.70.1230">
    <property type="entry name" value="Nucleotide cyclase"/>
    <property type="match status" value="1"/>
</dbReference>
<evidence type="ECO:0000259" key="2">
    <source>
        <dbReference type="PROSITE" id="PS50125"/>
    </source>
</evidence>
<feature type="transmembrane region" description="Helical" evidence="1">
    <location>
        <begin position="348"/>
        <end position="367"/>
    </location>
</feature>
<dbReference type="SUPFAM" id="SSF103190">
    <property type="entry name" value="Sensory domain-like"/>
    <property type="match status" value="1"/>
</dbReference>
<dbReference type="InterPro" id="IPR029787">
    <property type="entry name" value="Nucleotide_cyclase"/>
</dbReference>
<keyword evidence="1" id="KW-0472">Membrane</keyword>
<dbReference type="Pfam" id="PF00211">
    <property type="entry name" value="Guanylate_cyc"/>
    <property type="match status" value="1"/>
</dbReference>
<sequence length="768" mass="84647">MPSSEIIDPTRNPAKNRKRFFQFIGPVFGVLLVIGGIIGISLHNYQTMRGGVISLSRDLLRSQQRYVTEEVEHYLAPASDSASIAPDMFDIPIDASSPDTFMLYGRSMLAHLPQVDSFYLANDKGEFWMVIRHKNAYDQTHLEVENGQRVYRHTYVDQAGNWLGTGSDSGDRGEFRTRPWFVGAIAKPDRHLYWTDPYAYLATHKFIITASIPFTTSDGHRNVFAINISLNRLTEFLNSLQVGKSGQAVIVDLQGHVIAGHNVAALSQKEGFDPSHLVLDPVTQPVFTRALNVYRINGSGAGLVRARNKNYVTIASALPMVHRDWVLLLNAPENDFSDFAQSARTRNLVFSLVVIALALLLASGVVWQGRRLESIRASLEKARNRVRSENAALLGLARTPDLFSITHDVPALTEILAQRTSASRTSVWRFLSGGERLISEDVFEVDHDVHGAGFALTRSEHEDFFALVLEGHELAEDDASRNDKTRNFHRLFMRPFGTATLHVYPIIANGHVVGCVMLENAQRAHGAEHIIAVVAAITGLRFAQATEVEANEGPSMPMKDVHKLQTRFDEGFILAPPESGCPVGNGVYPAVPVAVISFAETFAADRSMAERSITLVTEISATIQRIARETGLFSVQAVSNRIILIGGCKQEPDAEAATRLAVAAIQVREACYIRLAQADMDPVFRIGLDMGPVAATMLGQKPSILHFWGQAVVAAERLALTAPDAGTIQVSEDAYVVLREQFLFRPRGMFFVPGRGAVRSFTLAGRRE</sequence>
<feature type="domain" description="Guanylate cyclase" evidence="2">
    <location>
        <begin position="595"/>
        <end position="719"/>
    </location>
</feature>
<dbReference type="SUPFAM" id="SSF55781">
    <property type="entry name" value="GAF domain-like"/>
    <property type="match status" value="1"/>
</dbReference>
<proteinExistence type="predicted"/>
<dbReference type="InterPro" id="IPR029151">
    <property type="entry name" value="Sensor-like_sf"/>
</dbReference>
<dbReference type="PANTHER" id="PTHR45655:SF13">
    <property type="entry name" value="SOLUBLE GUANYLATE CYCLASE GCY-32-RELATED"/>
    <property type="match status" value="1"/>
</dbReference>
<gene>
    <name evidence="3" type="ORF">D5366_02275</name>
</gene>
<dbReference type="PANTHER" id="PTHR45655">
    <property type="entry name" value="GUANYLATE CYCLASE SOLUBLE SUBUNIT BETA-2"/>
    <property type="match status" value="1"/>
</dbReference>
<dbReference type="GO" id="GO:0004016">
    <property type="term" value="F:adenylate cyclase activity"/>
    <property type="evidence" value="ECO:0007669"/>
    <property type="project" value="UniProtKB-ARBA"/>
</dbReference>
<protein>
    <submittedName>
        <fullName evidence="3">Adenylate/guanylate cyclase domain-containing protein</fullName>
    </submittedName>
</protein>
<dbReference type="GO" id="GO:0019934">
    <property type="term" value="P:cGMP-mediated signaling"/>
    <property type="evidence" value="ECO:0007669"/>
    <property type="project" value="TreeGrafter"/>
</dbReference>
<dbReference type="Proteomes" id="UP000317214">
    <property type="component" value="Chromosome"/>
</dbReference>
<accession>A0A4Y6V714</accession>
<dbReference type="RefSeq" id="WP_141492113.1">
    <property type="nucleotide sequence ID" value="NZ_CP032485.1"/>
</dbReference>
<evidence type="ECO:0000313" key="3">
    <source>
        <dbReference type="EMBL" id="QDH24277.1"/>
    </source>
</evidence>
<feature type="transmembrane region" description="Helical" evidence="1">
    <location>
        <begin position="20"/>
        <end position="42"/>
    </location>
</feature>
<dbReference type="SUPFAM" id="SSF55073">
    <property type="entry name" value="Nucleotide cyclase"/>
    <property type="match status" value="1"/>
</dbReference>
<organism evidence="3 4">
    <name type="scientific">Neokomagataea tanensis</name>
    <dbReference type="NCBI Taxonomy" id="661191"/>
    <lineage>
        <taxon>Bacteria</taxon>
        <taxon>Pseudomonadati</taxon>
        <taxon>Pseudomonadota</taxon>
        <taxon>Alphaproteobacteria</taxon>
        <taxon>Acetobacterales</taxon>
        <taxon>Acetobacteraceae</taxon>
        <taxon>Neokomagataea</taxon>
    </lineage>
</organism>
<dbReference type="GO" id="GO:0070482">
    <property type="term" value="P:response to oxygen levels"/>
    <property type="evidence" value="ECO:0007669"/>
    <property type="project" value="TreeGrafter"/>
</dbReference>
<name>A0A4Y6V714_9PROT</name>
<dbReference type="GO" id="GO:0008074">
    <property type="term" value="C:guanylate cyclase complex, soluble"/>
    <property type="evidence" value="ECO:0007669"/>
    <property type="project" value="TreeGrafter"/>
</dbReference>
<dbReference type="GO" id="GO:0004383">
    <property type="term" value="F:guanylate cyclase activity"/>
    <property type="evidence" value="ECO:0007669"/>
    <property type="project" value="TreeGrafter"/>
</dbReference>
<evidence type="ECO:0000256" key="1">
    <source>
        <dbReference type="SAM" id="Phobius"/>
    </source>
</evidence>
<evidence type="ECO:0000313" key="4">
    <source>
        <dbReference type="Proteomes" id="UP000317214"/>
    </source>
</evidence>
<dbReference type="KEGG" id="ntn:D5366_02275"/>
<keyword evidence="1" id="KW-0812">Transmembrane</keyword>
<dbReference type="InterPro" id="IPR001054">
    <property type="entry name" value="A/G_cyclase"/>
</dbReference>
<dbReference type="Gene3D" id="3.30.450.20">
    <property type="entry name" value="PAS domain"/>
    <property type="match status" value="2"/>
</dbReference>
<keyword evidence="4" id="KW-1185">Reference proteome</keyword>
<keyword evidence="1" id="KW-1133">Transmembrane helix</keyword>
<dbReference type="AlphaFoldDB" id="A0A4Y6V714"/>
<reference evidence="3 4" key="1">
    <citation type="submission" date="2018-09" db="EMBL/GenBank/DDBJ databases">
        <title>The complete genome sequence of Neokomagataea tanensis NBRC 106556(T).</title>
        <authorList>
            <person name="Chua K.-O."/>
            <person name="See-Too W.-S."/>
            <person name="Hong K.-W."/>
            <person name="Yin W.-F."/>
            <person name="Chan K.-G."/>
        </authorList>
    </citation>
    <scope>NUCLEOTIDE SEQUENCE [LARGE SCALE GENOMIC DNA]</scope>
    <source>
        <strain evidence="4">AH13 \ NBRC 106556</strain>
    </source>
</reference>